<protein>
    <submittedName>
        <fullName evidence="1">Uncharacterized protein</fullName>
    </submittedName>
</protein>
<proteinExistence type="predicted"/>
<dbReference type="EMBL" id="CM047905">
    <property type="protein sequence ID" value="KAJ0089224.1"/>
    <property type="molecule type" value="Genomic_DNA"/>
</dbReference>
<accession>A0ACC1ARB2</accession>
<reference evidence="2" key="1">
    <citation type="journal article" date="2023" name="G3 (Bethesda)">
        <title>Genome assembly and association tests identify interacting loci associated with vigor, precocity, and sex in interspecific pistachio rootstocks.</title>
        <authorList>
            <person name="Palmer W."/>
            <person name="Jacygrad E."/>
            <person name="Sagayaradj S."/>
            <person name="Cavanaugh K."/>
            <person name="Han R."/>
            <person name="Bertier L."/>
            <person name="Beede B."/>
            <person name="Kafkas S."/>
            <person name="Golino D."/>
            <person name="Preece J."/>
            <person name="Michelmore R."/>
        </authorList>
    </citation>
    <scope>NUCLEOTIDE SEQUENCE [LARGE SCALE GENOMIC DNA]</scope>
</reference>
<keyword evidence="2" id="KW-1185">Reference proteome</keyword>
<organism evidence="1 2">
    <name type="scientific">Pistacia atlantica</name>
    <dbReference type="NCBI Taxonomy" id="434234"/>
    <lineage>
        <taxon>Eukaryota</taxon>
        <taxon>Viridiplantae</taxon>
        <taxon>Streptophyta</taxon>
        <taxon>Embryophyta</taxon>
        <taxon>Tracheophyta</taxon>
        <taxon>Spermatophyta</taxon>
        <taxon>Magnoliopsida</taxon>
        <taxon>eudicotyledons</taxon>
        <taxon>Gunneridae</taxon>
        <taxon>Pentapetalae</taxon>
        <taxon>rosids</taxon>
        <taxon>malvids</taxon>
        <taxon>Sapindales</taxon>
        <taxon>Anacardiaceae</taxon>
        <taxon>Pistacia</taxon>
    </lineage>
</organism>
<sequence length="523" mass="61100">MIILHEYPLNMVDHYGFRKFCNTIQPLFKVVSRNTIKADILKIYDVEKHKTMKLLNKTHGRIAITTDLWTANHQNKGYMTITTHFIDNNWVLQNRLIRFVYVPCPHTRDVLTKVLKDCFYEWNIDRKLSTLTVDNCSTNDAVVGDLLNDLPRVSLMLRGSLFHMRCCAHILNLIVQDGLSVIGDVIAKIRESVAYWSASPKRVQRFDEAAHQESIESTKKLALDCKTRWNSTYLMLETAFNYKEAFIRLQLREPQYNCLPTEEEWHMAEQVSSKLKVFYDTTLLFSGTQFPTSNVYFPKICQIKLGLFSWLNCDNDVIRNMAKKMDDKFSKYWDVTHGVMGVAIILDPRYKMKLLDFFFPRIYGEGGQYQIMRIRKIFLDLFSEYHSKQCSRQKRPSYIETSSQMTTQSDDQEFFNDFEMFVNEDPSAIEWKSELESYLEEKLLPRTPDFDVLGWWKANGSKYPILQNVARDILAIPISTVASKSAFSTSGNVVSPHRRRLHSHTLEALMCSHNWLWGDIKSN</sequence>
<evidence type="ECO:0000313" key="1">
    <source>
        <dbReference type="EMBL" id="KAJ0089224.1"/>
    </source>
</evidence>
<name>A0ACC1ARB2_9ROSI</name>
<evidence type="ECO:0000313" key="2">
    <source>
        <dbReference type="Proteomes" id="UP001164250"/>
    </source>
</evidence>
<comment type="caution">
    <text evidence="1">The sequence shown here is derived from an EMBL/GenBank/DDBJ whole genome shotgun (WGS) entry which is preliminary data.</text>
</comment>
<gene>
    <name evidence="1" type="ORF">Patl1_32690</name>
</gene>
<dbReference type="Proteomes" id="UP001164250">
    <property type="component" value="Chromosome 9"/>
</dbReference>